<keyword evidence="2" id="KW-1185">Reference proteome</keyword>
<sequence length="62" mass="7429">MSMRLLCRLFGHRRSGAHAEYSRARRRWRSVCKRCDTPLAKVNGKWMTIDQADRTQREPQPR</sequence>
<accession>A0A6G7YS32</accession>
<evidence type="ECO:0000313" key="2">
    <source>
        <dbReference type="Proteomes" id="UP000503222"/>
    </source>
</evidence>
<reference evidence="1 2" key="1">
    <citation type="submission" date="2020-03" db="EMBL/GenBank/DDBJ databases">
        <title>Sphingomonas sp. nov., isolated from fish.</title>
        <authorList>
            <person name="Hyun D.-W."/>
            <person name="Bae J.-W."/>
        </authorList>
    </citation>
    <scope>NUCLEOTIDE SEQUENCE [LARGE SCALE GENOMIC DNA]</scope>
    <source>
        <strain evidence="1 2">HDW15B</strain>
    </source>
</reference>
<organism evidence="1 2">
    <name type="scientific">Sphingomonas piscis</name>
    <dbReference type="NCBI Taxonomy" id="2714943"/>
    <lineage>
        <taxon>Bacteria</taxon>
        <taxon>Pseudomonadati</taxon>
        <taxon>Pseudomonadota</taxon>
        <taxon>Alphaproteobacteria</taxon>
        <taxon>Sphingomonadales</taxon>
        <taxon>Sphingomonadaceae</taxon>
        <taxon>Sphingomonas</taxon>
    </lineage>
</organism>
<dbReference type="EMBL" id="CP049869">
    <property type="protein sequence ID" value="QIK79550.1"/>
    <property type="molecule type" value="Genomic_DNA"/>
</dbReference>
<dbReference type="Pfam" id="PF07874">
    <property type="entry name" value="DUF1660"/>
    <property type="match status" value="1"/>
</dbReference>
<name>A0A6G7YS32_9SPHN</name>
<dbReference type="Proteomes" id="UP000503222">
    <property type="component" value="Chromosome"/>
</dbReference>
<evidence type="ECO:0000313" key="1">
    <source>
        <dbReference type="EMBL" id="QIK79550.1"/>
    </source>
</evidence>
<dbReference type="InterPro" id="IPR012455">
    <property type="entry name" value="DUF1660"/>
</dbReference>
<protein>
    <submittedName>
        <fullName evidence="1">Uncharacterized protein</fullName>
    </submittedName>
</protein>
<dbReference type="AlphaFoldDB" id="A0A6G7YS32"/>
<dbReference type="KEGG" id="spii:G7077_12180"/>
<proteinExistence type="predicted"/>
<gene>
    <name evidence="1" type="ORF">G7077_12180</name>
</gene>